<evidence type="ECO:0000313" key="3">
    <source>
        <dbReference type="Proteomes" id="UP000886998"/>
    </source>
</evidence>
<dbReference type="EMBL" id="BMAV01013671">
    <property type="protein sequence ID" value="GFY61509.1"/>
    <property type="molecule type" value="Genomic_DNA"/>
</dbReference>
<organism evidence="2 3">
    <name type="scientific">Trichonephila inaurata madagascariensis</name>
    <dbReference type="NCBI Taxonomy" id="2747483"/>
    <lineage>
        <taxon>Eukaryota</taxon>
        <taxon>Metazoa</taxon>
        <taxon>Ecdysozoa</taxon>
        <taxon>Arthropoda</taxon>
        <taxon>Chelicerata</taxon>
        <taxon>Arachnida</taxon>
        <taxon>Araneae</taxon>
        <taxon>Araneomorphae</taxon>
        <taxon>Entelegynae</taxon>
        <taxon>Araneoidea</taxon>
        <taxon>Nephilidae</taxon>
        <taxon>Trichonephila</taxon>
        <taxon>Trichonephila inaurata</taxon>
    </lineage>
</organism>
<evidence type="ECO:0000259" key="1">
    <source>
        <dbReference type="Pfam" id="PF14529"/>
    </source>
</evidence>
<dbReference type="InterPro" id="IPR052560">
    <property type="entry name" value="RdDP_mobile_element"/>
</dbReference>
<dbReference type="PANTHER" id="PTHR36688">
    <property type="entry name" value="ENDO/EXONUCLEASE/PHOSPHATASE DOMAIN-CONTAINING PROTEIN"/>
    <property type="match status" value="1"/>
</dbReference>
<dbReference type="Proteomes" id="UP000886998">
    <property type="component" value="Unassembled WGS sequence"/>
</dbReference>
<protein>
    <submittedName>
        <fullName evidence="2">Putative RNA-directed DNA polymerase from transposon BS</fullName>
    </submittedName>
</protein>
<dbReference type="SUPFAM" id="SSF56219">
    <property type="entry name" value="DNase I-like"/>
    <property type="match status" value="1"/>
</dbReference>
<dbReference type="InterPro" id="IPR036691">
    <property type="entry name" value="Endo/exonu/phosph_ase_sf"/>
</dbReference>
<keyword evidence="3" id="KW-1185">Reference proteome</keyword>
<sequence length="470" mass="53257">MLKDIISSEGIELQVEVDSCFLFVTSIFRDYQILAMTPLEYLGITVLSKNRTITIKNLYYPPNSQHLETNMMEGLFDDDTIILGDFNAKNTTWGSTITNARGLELSNLVNDKAFLCLNDGTHTFRSNNYGSTDVLSLTFISSGLFPYSSWRVLDNIGSDHLPILVGIDLKVNCTGVKNLHWNFKIADWGLFENISNILISQEPISDNLEKEGSHFKHSIFTAAKSSIPREKSNQTRTFFAHNSDIIKPFIVQRTELLKVIAQNGSLDKKIELNKLNAEIKKIYVHVKRSNWQNLCEKIDYRTSNTKLWKMTKQIDNLKPSNEETNAIISDNDYVSVEAREVAEALAQHYTNESRLAFSSSDKHLARVTRNQIKSCRDRPADNPLFNVDFTLPELSYTLQNLDTNKSPGPDSIPGHFLSHLGILGRPERLAHPRTEELAFWREGATETLSLVGAEWQHGVEEERKGGTRTS</sequence>
<keyword evidence="2" id="KW-0548">Nucleotidyltransferase</keyword>
<evidence type="ECO:0000313" key="2">
    <source>
        <dbReference type="EMBL" id="GFY61509.1"/>
    </source>
</evidence>
<feature type="domain" description="Endonuclease/exonuclease/phosphatase" evidence="1">
    <location>
        <begin position="54"/>
        <end position="163"/>
    </location>
</feature>
<keyword evidence="2" id="KW-0695">RNA-directed DNA polymerase</keyword>
<name>A0A8X6XXN9_9ARAC</name>
<dbReference type="PANTHER" id="PTHR36688:SF2">
    <property type="entry name" value="ENDONUCLEASE_EXONUCLEASE_PHOSPHATASE DOMAIN-CONTAINING PROTEIN"/>
    <property type="match status" value="1"/>
</dbReference>
<reference evidence="2" key="1">
    <citation type="submission" date="2020-08" db="EMBL/GenBank/DDBJ databases">
        <title>Multicomponent nature underlies the extraordinary mechanical properties of spider dragline silk.</title>
        <authorList>
            <person name="Kono N."/>
            <person name="Nakamura H."/>
            <person name="Mori M."/>
            <person name="Yoshida Y."/>
            <person name="Ohtoshi R."/>
            <person name="Malay A.D."/>
            <person name="Moran D.A.P."/>
            <person name="Tomita M."/>
            <person name="Numata K."/>
            <person name="Arakawa K."/>
        </authorList>
    </citation>
    <scope>NUCLEOTIDE SEQUENCE</scope>
</reference>
<accession>A0A8X6XXN9</accession>
<dbReference type="AlphaFoldDB" id="A0A8X6XXN9"/>
<dbReference type="GO" id="GO:0003964">
    <property type="term" value="F:RNA-directed DNA polymerase activity"/>
    <property type="evidence" value="ECO:0007669"/>
    <property type="project" value="UniProtKB-KW"/>
</dbReference>
<dbReference type="InterPro" id="IPR005135">
    <property type="entry name" value="Endo/exonuclease/phosphatase"/>
</dbReference>
<gene>
    <name evidence="2" type="primary">RTase_323</name>
    <name evidence="2" type="ORF">TNIN_275671</name>
</gene>
<proteinExistence type="predicted"/>
<dbReference type="OrthoDB" id="409048at2759"/>
<dbReference type="Gene3D" id="3.60.10.10">
    <property type="entry name" value="Endonuclease/exonuclease/phosphatase"/>
    <property type="match status" value="1"/>
</dbReference>
<keyword evidence="2" id="KW-0808">Transferase</keyword>
<dbReference type="Pfam" id="PF14529">
    <property type="entry name" value="Exo_endo_phos_2"/>
    <property type="match status" value="1"/>
</dbReference>
<comment type="caution">
    <text evidence="2">The sequence shown here is derived from an EMBL/GenBank/DDBJ whole genome shotgun (WGS) entry which is preliminary data.</text>
</comment>